<dbReference type="EMBL" id="JPQU01000027">
    <property type="protein sequence ID" value="KFE56482.1"/>
    <property type="molecule type" value="Genomic_DNA"/>
</dbReference>
<protein>
    <recommendedName>
        <fullName evidence="3">ATP-binding protein</fullName>
    </recommendedName>
</protein>
<organism evidence="1 2">
    <name type="scientific">Pseudomonas syringae</name>
    <dbReference type="NCBI Taxonomy" id="317"/>
    <lineage>
        <taxon>Bacteria</taxon>
        <taxon>Pseudomonadati</taxon>
        <taxon>Pseudomonadota</taxon>
        <taxon>Gammaproteobacteria</taxon>
        <taxon>Pseudomonadales</taxon>
        <taxon>Pseudomonadaceae</taxon>
        <taxon>Pseudomonas</taxon>
    </lineage>
</organism>
<dbReference type="OrthoDB" id="3611744at2"/>
<gene>
    <name evidence="1" type="ORF">IV01_09210</name>
</gene>
<dbReference type="Proteomes" id="UP000028631">
    <property type="component" value="Unassembled WGS sequence"/>
</dbReference>
<proteinExistence type="predicted"/>
<dbReference type="RefSeq" id="WP_032627739.1">
    <property type="nucleotide sequence ID" value="NZ_JPQU01000027.1"/>
</dbReference>
<accession>A0A085VM19</accession>
<reference evidence="1 2" key="1">
    <citation type="submission" date="2014-07" db="EMBL/GenBank/DDBJ databases">
        <title>Draft Genome Sequences of Environmental Pseudomonas syringae strains.</title>
        <authorList>
            <person name="Baltrus D.A."/>
            <person name="Berge O."/>
            <person name="Morris C."/>
        </authorList>
    </citation>
    <scope>NUCLEOTIDE SEQUENCE [LARGE SCALE GENOMIC DNA]</scope>
    <source>
        <strain evidence="1 2">GAW0119</strain>
    </source>
</reference>
<evidence type="ECO:0000313" key="1">
    <source>
        <dbReference type="EMBL" id="KFE56482.1"/>
    </source>
</evidence>
<dbReference type="AlphaFoldDB" id="A0A085VM19"/>
<dbReference type="PATRIC" id="fig|317.175.peg.1912"/>
<evidence type="ECO:0008006" key="3">
    <source>
        <dbReference type="Google" id="ProtNLM"/>
    </source>
</evidence>
<comment type="caution">
    <text evidence="1">The sequence shown here is derived from an EMBL/GenBank/DDBJ whole genome shotgun (WGS) entry which is preliminary data.</text>
</comment>
<name>A0A085VM19_PSESX</name>
<sequence>MINFPTDLTIDSCESFVDGLQEVRRGEALYLPSDFNNALFGGVAAAIQAVNTWGRFSSSREIILGGQSEVVQEYADEIVNRPHKFSAAMLAKKISLSSSDADIRGSVNIAARDAIENQAGSKHGQQRGALCWFSFVDHSSKGFDKNFYTMSSSEGALPRQLPQIENVIKSMVDKSIDVLGAAQKLSSDDMQHLGRIFYELFLNTHEHGTRGASRSAWLRPGQRVIYSNGISLFDKALEKRTQGERGLSTYLQTHRVGEVEKSRFVEISIIDSGLGFFERWCADHKQSSQGHDLDFEYSIIKKCFSTRQTSSGKDNKGLGLPVVMDRLTKLKAFMKVRSGRLSLYRDFISQPYASGDSCDFSDWMTALPASESLTQLGQVSGVAITFLIPLEPKQ</sequence>
<evidence type="ECO:0000313" key="2">
    <source>
        <dbReference type="Proteomes" id="UP000028631"/>
    </source>
</evidence>
<keyword evidence="2" id="KW-1185">Reference proteome</keyword>